<keyword evidence="9" id="KW-1185">Reference proteome</keyword>
<evidence type="ECO:0000256" key="2">
    <source>
        <dbReference type="ARBA" id="ARBA00022729"/>
    </source>
</evidence>
<dbReference type="PANTHER" id="PTHR43649:SF33">
    <property type="entry name" value="POLYGALACTURONAN_RHAMNOGALACTURONAN-BINDING PROTEIN YTCQ"/>
    <property type="match status" value="1"/>
</dbReference>
<dbReference type="SUPFAM" id="SSF53850">
    <property type="entry name" value="Periplasmic binding protein-like II"/>
    <property type="match status" value="1"/>
</dbReference>
<evidence type="ECO:0000256" key="7">
    <source>
        <dbReference type="SAM" id="SignalP"/>
    </source>
</evidence>
<keyword evidence="5" id="KW-0449">Lipoprotein</keyword>
<sequence length="437" mass="48364">MKRKIALMMALSLIVLSVLAGCGGNNDKPAESSGENTGTPAPQSQTASNSPEKDVDLRIINFRVEDKTFYDEINAKFEQEYPNIHIKYDAVPTKDYAQLKQARLTTGDVDLVGGGARDVTDPVIRDNWLDISGQPYLERFLPGALKSGQADGKQYLFPMLATSVVTYYNKKIFADLGLSVPKTWAEFVEVCEKIKASGVDPVMFGGKDQWPINMILIGLEAGIVQGSQPDFYSGMKTETTKFTDPAWVEVYTKLQTLSKYLQKNAVGLAYGEAPGLFAQGKAAMMIDGSWSSQQIEAANPAFEVGVFLTPGSDKAELNNTAPVSNGDSGWMIYKDAENKDAALKYLEFLSRPDNYKRYIEVAKMLPVMKDIQMSSPITQAIAQLLNQQTGFWESYQVIGAKYNYTDYAIRTILGNMKPEEAAAKMQQDFIDSKPNWK</sequence>
<feature type="chain" id="PRO_5045216962" evidence="7">
    <location>
        <begin position="21"/>
        <end position="437"/>
    </location>
</feature>
<dbReference type="Pfam" id="PF01547">
    <property type="entry name" value="SBP_bac_1"/>
    <property type="match status" value="1"/>
</dbReference>
<evidence type="ECO:0000313" key="8">
    <source>
        <dbReference type="EMBL" id="MEQ4481294.1"/>
    </source>
</evidence>
<feature type="compositionally biased region" description="Polar residues" evidence="6">
    <location>
        <begin position="33"/>
        <end position="50"/>
    </location>
</feature>
<dbReference type="InterPro" id="IPR050490">
    <property type="entry name" value="Bact_solute-bd_prot1"/>
</dbReference>
<dbReference type="PANTHER" id="PTHR43649">
    <property type="entry name" value="ARABINOSE-BINDING PROTEIN-RELATED"/>
    <property type="match status" value="1"/>
</dbReference>
<accession>A0ABV1KMI9</accession>
<evidence type="ECO:0000256" key="6">
    <source>
        <dbReference type="SAM" id="MobiDB-lite"/>
    </source>
</evidence>
<protein>
    <submittedName>
        <fullName evidence="8">Extracellular solute-binding protein</fullName>
    </submittedName>
</protein>
<dbReference type="Gene3D" id="3.40.190.10">
    <property type="entry name" value="Periplasmic binding protein-like II"/>
    <property type="match status" value="2"/>
</dbReference>
<dbReference type="Proteomes" id="UP001493487">
    <property type="component" value="Unassembled WGS sequence"/>
</dbReference>
<evidence type="ECO:0000256" key="4">
    <source>
        <dbReference type="ARBA" id="ARBA00023139"/>
    </source>
</evidence>
<dbReference type="EMBL" id="JASKHM010000001">
    <property type="protein sequence ID" value="MEQ4481294.1"/>
    <property type="molecule type" value="Genomic_DNA"/>
</dbReference>
<evidence type="ECO:0000256" key="3">
    <source>
        <dbReference type="ARBA" id="ARBA00023136"/>
    </source>
</evidence>
<keyword evidence="2 7" id="KW-0732">Signal</keyword>
<keyword evidence="1" id="KW-1003">Cell membrane</keyword>
<dbReference type="InterPro" id="IPR006059">
    <property type="entry name" value="SBP"/>
</dbReference>
<evidence type="ECO:0000313" key="9">
    <source>
        <dbReference type="Proteomes" id="UP001493487"/>
    </source>
</evidence>
<keyword evidence="3" id="KW-0472">Membrane</keyword>
<gene>
    <name evidence="8" type="ORF">QJS35_02670</name>
</gene>
<comment type="caution">
    <text evidence="8">The sequence shown here is derived from an EMBL/GenBank/DDBJ whole genome shotgun (WGS) entry which is preliminary data.</text>
</comment>
<dbReference type="RefSeq" id="WP_232182198.1">
    <property type="nucleotide sequence ID" value="NZ_JAIOAP010000001.1"/>
</dbReference>
<evidence type="ECO:0000256" key="1">
    <source>
        <dbReference type="ARBA" id="ARBA00022475"/>
    </source>
</evidence>
<proteinExistence type="predicted"/>
<feature type="signal peptide" evidence="7">
    <location>
        <begin position="1"/>
        <end position="20"/>
    </location>
</feature>
<organism evidence="8 9">
    <name type="scientific">Cohnella silvisoli</name>
    <dbReference type="NCBI Taxonomy" id="2873699"/>
    <lineage>
        <taxon>Bacteria</taxon>
        <taxon>Bacillati</taxon>
        <taxon>Bacillota</taxon>
        <taxon>Bacilli</taxon>
        <taxon>Bacillales</taxon>
        <taxon>Paenibacillaceae</taxon>
        <taxon>Cohnella</taxon>
    </lineage>
</organism>
<dbReference type="PROSITE" id="PS51257">
    <property type="entry name" value="PROKAR_LIPOPROTEIN"/>
    <property type="match status" value="1"/>
</dbReference>
<feature type="region of interest" description="Disordered" evidence="6">
    <location>
        <begin position="27"/>
        <end position="52"/>
    </location>
</feature>
<name>A0ABV1KMI9_9BACL</name>
<evidence type="ECO:0000256" key="5">
    <source>
        <dbReference type="ARBA" id="ARBA00023288"/>
    </source>
</evidence>
<reference evidence="8 9" key="1">
    <citation type="journal article" date="2023" name="Genome Announc.">
        <title>Pan-Genome Analyses of the Genus Cohnella and Proposal of the Novel Species Cohnella silvisoli sp. nov., Isolated from Forest Soil.</title>
        <authorList>
            <person name="Wang C."/>
            <person name="Mao L."/>
            <person name="Bao G."/>
            <person name="Zhu H."/>
        </authorList>
    </citation>
    <scope>NUCLEOTIDE SEQUENCE [LARGE SCALE GENOMIC DNA]</scope>
    <source>
        <strain evidence="8 9">NL03-T5-1</strain>
    </source>
</reference>
<keyword evidence="4" id="KW-0564">Palmitate</keyword>